<keyword evidence="1" id="KW-0378">Hydrolase</keyword>
<protein>
    <submittedName>
        <fullName evidence="1">Glycoside hydrolase</fullName>
    </submittedName>
</protein>
<evidence type="ECO:0000313" key="2">
    <source>
        <dbReference type="Proteomes" id="UP001239445"/>
    </source>
</evidence>
<organism evidence="1 2">
    <name type="scientific">Echria macrotheca</name>
    <dbReference type="NCBI Taxonomy" id="438768"/>
    <lineage>
        <taxon>Eukaryota</taxon>
        <taxon>Fungi</taxon>
        <taxon>Dikarya</taxon>
        <taxon>Ascomycota</taxon>
        <taxon>Pezizomycotina</taxon>
        <taxon>Sordariomycetes</taxon>
        <taxon>Sordariomycetidae</taxon>
        <taxon>Sordariales</taxon>
        <taxon>Schizotheciaceae</taxon>
        <taxon>Echria</taxon>
    </lineage>
</organism>
<sequence>MAVAYTNVKGVFAHYMIGSISSSQRAVDDVTQAQAMGIDAFALNVQFPSAPWALSTISALFAAAASSSNFKLFFSLDIAACPNPPDFSPLLRQYLTHPAYYRPSGRPLISTFHGGTQSPSTWSSLLSDLRSSTSTNPLFIPNFEDASPFGSTYPSSLLSSFPVDGVLGWETAWPLAYAPPSQNAQADASNLATAHAASKYYAQPVSTYQFKHIDNNQNWFRRGSSELINGMRRALSLQPDFVELLTWNDGGEGHWFGNVWPEGITGPMVDMIRGFEHRAWQVVLAPFIGALKAGAADEGQIFPPSGRTIAGAFWYRPLMKTANCWTDAQGMGKPSGWEDAEDVVSVAVMLAANVKPGSVLIKVWSGSTLVIKMAGRPGLNVLDVAANYGTQTVQVVANPSGQVLAQGVGSIQVTGDIGQLGGLCNYNYHVVEIA</sequence>
<dbReference type="GO" id="GO:0051118">
    <property type="term" value="F:glucan endo-1,3-alpha-glucosidase activity"/>
    <property type="evidence" value="ECO:0007669"/>
    <property type="project" value="InterPro"/>
</dbReference>
<proteinExistence type="predicted"/>
<comment type="caution">
    <text evidence="1">The sequence shown here is derived from an EMBL/GenBank/DDBJ whole genome shotgun (WGS) entry which is preliminary data.</text>
</comment>
<gene>
    <name evidence="1" type="ORF">QBC47DRAFT_366957</name>
</gene>
<reference evidence="1" key="1">
    <citation type="submission" date="2023-06" db="EMBL/GenBank/DDBJ databases">
        <title>Genome-scale phylogeny and comparative genomics of the fungal order Sordariales.</title>
        <authorList>
            <consortium name="Lawrence Berkeley National Laboratory"/>
            <person name="Hensen N."/>
            <person name="Bonometti L."/>
            <person name="Westerberg I."/>
            <person name="Brannstrom I.O."/>
            <person name="Guillou S."/>
            <person name="Cros-Aarteil S."/>
            <person name="Calhoun S."/>
            <person name="Haridas S."/>
            <person name="Kuo A."/>
            <person name="Mondo S."/>
            <person name="Pangilinan J."/>
            <person name="Riley R."/>
            <person name="Labutti K."/>
            <person name="Andreopoulos B."/>
            <person name="Lipzen A."/>
            <person name="Chen C."/>
            <person name="Yanf M."/>
            <person name="Daum C."/>
            <person name="Ng V."/>
            <person name="Clum A."/>
            <person name="Steindorff A."/>
            <person name="Ohm R."/>
            <person name="Martin F."/>
            <person name="Silar P."/>
            <person name="Natvig D."/>
            <person name="Lalanne C."/>
            <person name="Gautier V."/>
            <person name="Ament-Velasquez S.L."/>
            <person name="Kruys A."/>
            <person name="Hutchinson M.I."/>
            <person name="Powell A.J."/>
            <person name="Barry K."/>
            <person name="Miller A.N."/>
            <person name="Grigoriev I.V."/>
            <person name="Debuchy R."/>
            <person name="Gladieux P."/>
            <person name="Thoren M.H."/>
            <person name="Johannesson H."/>
        </authorList>
    </citation>
    <scope>NUCLEOTIDE SEQUENCE</scope>
    <source>
        <strain evidence="1">PSN4</strain>
    </source>
</reference>
<dbReference type="InterPro" id="IPR005197">
    <property type="entry name" value="Glyco_hydro_71"/>
</dbReference>
<dbReference type="Proteomes" id="UP001239445">
    <property type="component" value="Unassembled WGS sequence"/>
</dbReference>
<dbReference type="EMBL" id="MU839827">
    <property type="protein sequence ID" value="KAK1760367.1"/>
    <property type="molecule type" value="Genomic_DNA"/>
</dbReference>
<dbReference type="AlphaFoldDB" id="A0AAJ0BLX9"/>
<evidence type="ECO:0000313" key="1">
    <source>
        <dbReference type="EMBL" id="KAK1760367.1"/>
    </source>
</evidence>
<dbReference type="Gene3D" id="3.20.20.80">
    <property type="entry name" value="Glycosidases"/>
    <property type="match status" value="1"/>
</dbReference>
<dbReference type="Pfam" id="PF03659">
    <property type="entry name" value="Glyco_hydro_71"/>
    <property type="match status" value="1"/>
</dbReference>
<keyword evidence="2" id="KW-1185">Reference proteome</keyword>
<dbReference type="CDD" id="cd11577">
    <property type="entry name" value="GH71"/>
    <property type="match status" value="1"/>
</dbReference>
<accession>A0AAJ0BLX9</accession>
<name>A0AAJ0BLX9_9PEZI</name>